<dbReference type="Gene3D" id="3.40.50.360">
    <property type="match status" value="1"/>
</dbReference>
<keyword evidence="3" id="KW-0411">Iron-sulfur</keyword>
<evidence type="ECO:0000256" key="3">
    <source>
        <dbReference type="ARBA" id="ARBA00023014"/>
    </source>
</evidence>
<dbReference type="SUPFAM" id="SSF54862">
    <property type="entry name" value="4Fe-4S ferredoxins"/>
    <property type="match status" value="1"/>
</dbReference>
<dbReference type="GO" id="GO:0046872">
    <property type="term" value="F:metal ion binding"/>
    <property type="evidence" value="ECO:0007669"/>
    <property type="project" value="UniProtKB-KW"/>
</dbReference>
<dbReference type="InterPro" id="IPR047964">
    <property type="entry name" value="EFR1-like"/>
</dbReference>
<evidence type="ECO:0000256" key="1">
    <source>
        <dbReference type="ARBA" id="ARBA00022723"/>
    </source>
</evidence>
<dbReference type="PROSITE" id="PS00198">
    <property type="entry name" value="4FE4S_FER_1"/>
    <property type="match status" value="1"/>
</dbReference>
<sequence length="243" mass="26287">MIFYFSGTGNSRWAAQQLAAQTGDRAQDIARLSTVPDYTAEGQIGLVFPVYAWGAPEPVLTFAKALPAADVFSFAVATCGSEAGHSLKKLSRVFPLQSSYSLIMPNNYILGADVDDEATARAKIDAAEKELAVIAQEVAARRPVYRVAEGSIPVLKSGIVNFGFNKFARSTKAFYATGACNSCGRCARNCPAHTIRLHAGKPVWGTACYQCLRCLHECPQQAIQYGKGTETKSRYTIGLYRQA</sequence>
<dbReference type="InterPro" id="IPR017896">
    <property type="entry name" value="4Fe4S_Fe-S-bd"/>
</dbReference>
<comment type="caution">
    <text evidence="5">The sequence shown here is derived from an EMBL/GenBank/DDBJ whole genome shotgun (WGS) entry which is preliminary data.</text>
</comment>
<feature type="domain" description="4Fe-4S ferredoxin-type" evidence="4">
    <location>
        <begin position="171"/>
        <end position="200"/>
    </location>
</feature>
<dbReference type="SUPFAM" id="SSF52218">
    <property type="entry name" value="Flavoproteins"/>
    <property type="match status" value="1"/>
</dbReference>
<keyword evidence="2" id="KW-0408">Iron</keyword>
<dbReference type="PROSITE" id="PS51379">
    <property type="entry name" value="4FE4S_FER_2"/>
    <property type="match status" value="1"/>
</dbReference>
<accession>A0A9D2JAD9</accession>
<evidence type="ECO:0000313" key="5">
    <source>
        <dbReference type="EMBL" id="HIZ42516.1"/>
    </source>
</evidence>
<gene>
    <name evidence="5" type="ORF">H9811_08135</name>
</gene>
<dbReference type="InterPro" id="IPR017900">
    <property type="entry name" value="4Fe4S_Fe_S_CS"/>
</dbReference>
<keyword evidence="1" id="KW-0479">Metal-binding</keyword>
<dbReference type="Gene3D" id="3.30.70.20">
    <property type="match status" value="1"/>
</dbReference>
<dbReference type="EMBL" id="DXBP01000050">
    <property type="protein sequence ID" value="HIZ42516.1"/>
    <property type="molecule type" value="Genomic_DNA"/>
</dbReference>
<protein>
    <submittedName>
        <fullName evidence="5">EFR1 family ferrodoxin</fullName>
    </submittedName>
</protein>
<reference evidence="5" key="1">
    <citation type="journal article" date="2021" name="PeerJ">
        <title>Extensive microbial diversity within the chicken gut microbiome revealed by metagenomics and culture.</title>
        <authorList>
            <person name="Gilroy R."/>
            <person name="Ravi A."/>
            <person name="Getino M."/>
            <person name="Pursley I."/>
            <person name="Horton D.L."/>
            <person name="Alikhan N.F."/>
            <person name="Baker D."/>
            <person name="Gharbi K."/>
            <person name="Hall N."/>
            <person name="Watson M."/>
            <person name="Adriaenssens E.M."/>
            <person name="Foster-Nyarko E."/>
            <person name="Jarju S."/>
            <person name="Secka A."/>
            <person name="Antonio M."/>
            <person name="Oren A."/>
            <person name="Chaudhuri R.R."/>
            <person name="La Ragione R."/>
            <person name="Hildebrand F."/>
            <person name="Pallen M.J."/>
        </authorList>
    </citation>
    <scope>NUCLEOTIDE SEQUENCE</scope>
    <source>
        <strain evidence="5">ChiSxjej1B13-11774</strain>
    </source>
</reference>
<dbReference type="InterPro" id="IPR029039">
    <property type="entry name" value="Flavoprotein-like_sf"/>
</dbReference>
<evidence type="ECO:0000259" key="4">
    <source>
        <dbReference type="PROSITE" id="PS51379"/>
    </source>
</evidence>
<dbReference type="AlphaFoldDB" id="A0A9D2JAD9"/>
<proteinExistence type="predicted"/>
<dbReference type="NCBIfam" id="NF038196">
    <property type="entry name" value="ferrodoxin_EFR1"/>
    <property type="match status" value="1"/>
</dbReference>
<evidence type="ECO:0000313" key="6">
    <source>
        <dbReference type="Proteomes" id="UP000824048"/>
    </source>
</evidence>
<name>A0A9D2JAD9_9FIRM</name>
<organism evidence="5 6">
    <name type="scientific">Candidatus Gemmiger excrementigallinarum</name>
    <dbReference type="NCBI Taxonomy" id="2838609"/>
    <lineage>
        <taxon>Bacteria</taxon>
        <taxon>Bacillati</taxon>
        <taxon>Bacillota</taxon>
        <taxon>Clostridia</taxon>
        <taxon>Eubacteriales</taxon>
        <taxon>Gemmiger</taxon>
    </lineage>
</organism>
<dbReference type="Proteomes" id="UP000824048">
    <property type="component" value="Unassembled WGS sequence"/>
</dbReference>
<dbReference type="Pfam" id="PF13187">
    <property type="entry name" value="Fer4_9"/>
    <property type="match status" value="1"/>
</dbReference>
<dbReference type="GO" id="GO:0051536">
    <property type="term" value="F:iron-sulfur cluster binding"/>
    <property type="evidence" value="ECO:0007669"/>
    <property type="project" value="UniProtKB-KW"/>
</dbReference>
<reference evidence="5" key="2">
    <citation type="submission" date="2021-04" db="EMBL/GenBank/DDBJ databases">
        <authorList>
            <person name="Gilroy R."/>
        </authorList>
    </citation>
    <scope>NUCLEOTIDE SEQUENCE</scope>
    <source>
        <strain evidence="5">ChiSxjej1B13-11774</strain>
    </source>
</reference>
<evidence type="ECO:0000256" key="2">
    <source>
        <dbReference type="ARBA" id="ARBA00023004"/>
    </source>
</evidence>